<evidence type="ECO:0000313" key="20">
    <source>
        <dbReference type="EMBL" id="AME17930.1"/>
    </source>
</evidence>
<dbReference type="Pfam" id="PF06455">
    <property type="entry name" value="NADH5_C"/>
    <property type="match status" value="1"/>
</dbReference>
<evidence type="ECO:0000256" key="10">
    <source>
        <dbReference type="ARBA" id="ARBA00022989"/>
    </source>
</evidence>
<dbReference type="GO" id="GO:0042773">
    <property type="term" value="P:ATP synthesis coupled electron transport"/>
    <property type="evidence" value="ECO:0007669"/>
    <property type="project" value="InterPro"/>
</dbReference>
<dbReference type="InterPro" id="IPR001750">
    <property type="entry name" value="ND/Mrp_TM"/>
</dbReference>
<dbReference type="PRINTS" id="PR01434">
    <property type="entry name" value="NADHDHGNASE5"/>
</dbReference>
<dbReference type="Pfam" id="PF00361">
    <property type="entry name" value="Proton_antipo_M"/>
    <property type="match status" value="1"/>
</dbReference>
<keyword evidence="9" id="KW-0249">Electron transport</keyword>
<feature type="transmembrane region" description="Helical" evidence="16">
    <location>
        <begin position="459"/>
        <end position="482"/>
    </location>
</feature>
<feature type="transmembrane region" description="Helical" evidence="16">
    <location>
        <begin position="93"/>
        <end position="111"/>
    </location>
</feature>
<feature type="transmembrane region" description="Helical" evidence="16">
    <location>
        <begin position="554"/>
        <end position="574"/>
    </location>
</feature>
<sequence length="576" mass="64808">MSKFINHYPVVWASVGLFCLFFFFFLMCISNSVGMYYVLLEWDCSVNLGVDVSFPLVLDFISCSFVSVVLYISSCVIVFSGFYMSHEVFMKRFIYLVVSFVFSMLLLILFPSILGMMVGWDGLGVISFLLVVYYSDNNSLSSGMITALSNRIGDAIFVLSIVVVSCGMAYGSFDFSVLKFGLSQSFVVVLSVMVMFASMTKSAVVPFSAWLPAAMAAPTPVSSLVHSSTLVTAGVYVLVRFEELLYPLCDFFLGVFSVITMILAGTGALVMVDMKKVVALSTLSQVSMMMFAISVGAVSVAFFHLLIHAFFKALMFMCLGSVIMFSGGVQDGRFLGGLWLHLPFVYVLFVVSNLALMGLPFLSGYYSKELIVGMFMSGYCSYLSFFVFFVSMVLSMFYSSRMLWLVCSNQNVVCVGIYMNNNFYLNLSLFFMGLGGVCMGLIGQNFMMKMNVFSHFNILFYYMGVLVFLLWILNVLLVLFVFNSKIFKVVLSEFFGHMWFLKPLSGSLCSSYFLKWFCFIMNYIDMSWVRGYIWKGGLKKLFVSSSIRLRSVGFRPVGFIMFSGLILWVVYFFLMN</sequence>
<feature type="domain" description="NADH-Ubiquinone oxidoreductase (complex I) chain 5 N-terminal" evidence="18">
    <location>
        <begin position="50"/>
        <end position="93"/>
    </location>
</feature>
<comment type="similarity">
    <text evidence="16">Belongs to the complex I subunit 5 family.</text>
</comment>
<evidence type="ECO:0000256" key="9">
    <source>
        <dbReference type="ARBA" id="ARBA00022982"/>
    </source>
</evidence>
<evidence type="ECO:0000256" key="6">
    <source>
        <dbReference type="ARBA" id="ARBA00022692"/>
    </source>
</evidence>
<evidence type="ECO:0000256" key="2">
    <source>
        <dbReference type="ARBA" id="ARBA00012944"/>
    </source>
</evidence>
<keyword evidence="14 16" id="KW-0472">Membrane</keyword>
<feature type="transmembrane region" description="Helical" evidence="16">
    <location>
        <begin position="57"/>
        <end position="81"/>
    </location>
</feature>
<accession>A0A125S9T4</accession>
<evidence type="ECO:0000256" key="8">
    <source>
        <dbReference type="ARBA" id="ARBA00022967"/>
    </source>
</evidence>
<keyword evidence="8" id="KW-1278">Translocase</keyword>
<evidence type="ECO:0000256" key="5">
    <source>
        <dbReference type="ARBA" id="ARBA00022660"/>
    </source>
</evidence>
<organism evidence="20">
    <name type="scientific">Cyclina sinensis</name>
    <name type="common">Venus clam</name>
    <dbReference type="NCBI Taxonomy" id="120566"/>
    <lineage>
        <taxon>Eukaryota</taxon>
        <taxon>Metazoa</taxon>
        <taxon>Spiralia</taxon>
        <taxon>Lophotrochozoa</taxon>
        <taxon>Mollusca</taxon>
        <taxon>Bivalvia</taxon>
        <taxon>Autobranchia</taxon>
        <taxon>Heteroconchia</taxon>
        <taxon>Euheterodonta</taxon>
        <taxon>Imparidentia</taxon>
        <taxon>Neoheterodontei</taxon>
        <taxon>Venerida</taxon>
        <taxon>Veneroidea</taxon>
        <taxon>Veneridae</taxon>
        <taxon>Cyclina</taxon>
    </lineage>
</organism>
<comment type="subcellular location">
    <subcellularLocation>
        <location evidence="1">Mitochondrion inner membrane</location>
        <topology evidence="1">Multi-pass membrane protein</topology>
    </subcellularLocation>
</comment>
<evidence type="ECO:0000256" key="14">
    <source>
        <dbReference type="ARBA" id="ARBA00023136"/>
    </source>
</evidence>
<keyword evidence="12 16" id="KW-0830">Ubiquinone</keyword>
<dbReference type="PANTHER" id="PTHR42829:SF2">
    <property type="entry name" value="NADH-UBIQUINONE OXIDOREDUCTASE CHAIN 5"/>
    <property type="match status" value="1"/>
</dbReference>
<keyword evidence="6 16" id="KW-0812">Transmembrane</keyword>
<reference evidence="20" key="1">
    <citation type="journal article" date="2016" name="Mitochondrial DNA Part B Resour">
        <title>The complete mitochondrial genome of Cyclina sinensis (Veneroida:Veneridae).</title>
        <authorList>
            <person name="Dong P."/>
            <person name="Ma G."/>
            <person name="Chang L."/>
            <person name="Zhu Y."/>
            <person name="Tian X."/>
        </authorList>
    </citation>
    <scope>NUCLEOTIDE SEQUENCE</scope>
</reference>
<geneLocation type="mitochondrion" evidence="20"/>
<evidence type="ECO:0000259" key="17">
    <source>
        <dbReference type="Pfam" id="PF00361"/>
    </source>
</evidence>
<evidence type="ECO:0000256" key="1">
    <source>
        <dbReference type="ARBA" id="ARBA00004448"/>
    </source>
</evidence>
<dbReference type="GO" id="GO:0008137">
    <property type="term" value="F:NADH dehydrogenase (ubiquinone) activity"/>
    <property type="evidence" value="ECO:0007669"/>
    <property type="project" value="UniProtKB-EC"/>
</dbReference>
<feature type="transmembrane region" description="Helical" evidence="16">
    <location>
        <begin position="513"/>
        <end position="533"/>
    </location>
</feature>
<dbReference type="InterPro" id="IPR010934">
    <property type="entry name" value="NADH_DH_su5_C"/>
</dbReference>
<comment type="catalytic activity">
    <reaction evidence="15 16">
        <text>a ubiquinone + NADH + 5 H(+)(in) = a ubiquinol + NAD(+) + 4 H(+)(out)</text>
        <dbReference type="Rhea" id="RHEA:29091"/>
        <dbReference type="Rhea" id="RHEA-COMP:9565"/>
        <dbReference type="Rhea" id="RHEA-COMP:9566"/>
        <dbReference type="ChEBI" id="CHEBI:15378"/>
        <dbReference type="ChEBI" id="CHEBI:16389"/>
        <dbReference type="ChEBI" id="CHEBI:17976"/>
        <dbReference type="ChEBI" id="CHEBI:57540"/>
        <dbReference type="ChEBI" id="CHEBI:57945"/>
        <dbReference type="EC" id="7.1.1.2"/>
    </reaction>
</comment>
<feature type="transmembrane region" description="Helical" evidence="16">
    <location>
        <begin position="338"/>
        <end position="358"/>
    </location>
</feature>
<keyword evidence="7" id="KW-0999">Mitochondrion inner membrane</keyword>
<evidence type="ECO:0000259" key="19">
    <source>
        <dbReference type="Pfam" id="PF06455"/>
    </source>
</evidence>
<evidence type="ECO:0000256" key="11">
    <source>
        <dbReference type="ARBA" id="ARBA00023027"/>
    </source>
</evidence>
<feature type="domain" description="NADH:quinone oxidoreductase/Mrp antiporter transmembrane" evidence="17">
    <location>
        <begin position="113"/>
        <end position="391"/>
    </location>
</feature>
<feature type="transmembrane region" description="Helical" evidence="16">
    <location>
        <begin position="185"/>
        <end position="209"/>
    </location>
</feature>
<evidence type="ECO:0000256" key="15">
    <source>
        <dbReference type="ARBA" id="ARBA00049551"/>
    </source>
</evidence>
<gene>
    <name evidence="20" type="primary">ND5</name>
</gene>
<dbReference type="GO" id="GO:0015990">
    <property type="term" value="P:electron transport coupled proton transport"/>
    <property type="evidence" value="ECO:0007669"/>
    <property type="project" value="TreeGrafter"/>
</dbReference>
<evidence type="ECO:0000256" key="13">
    <source>
        <dbReference type="ARBA" id="ARBA00023128"/>
    </source>
</evidence>
<dbReference type="Pfam" id="PF00662">
    <property type="entry name" value="Proton_antipo_N"/>
    <property type="match status" value="1"/>
</dbReference>
<proteinExistence type="inferred from homology"/>
<feature type="domain" description="NADH dehydrogenase subunit 5 C-terminal" evidence="19">
    <location>
        <begin position="398"/>
        <end position="554"/>
    </location>
</feature>
<dbReference type="GO" id="GO:0005743">
    <property type="term" value="C:mitochondrial inner membrane"/>
    <property type="evidence" value="ECO:0007669"/>
    <property type="project" value="UniProtKB-SubCell"/>
</dbReference>
<keyword evidence="10 16" id="KW-1133">Transmembrane helix</keyword>
<dbReference type="GO" id="GO:0003954">
    <property type="term" value="F:NADH dehydrogenase activity"/>
    <property type="evidence" value="ECO:0007669"/>
    <property type="project" value="TreeGrafter"/>
</dbReference>
<dbReference type="PANTHER" id="PTHR42829">
    <property type="entry name" value="NADH-UBIQUINONE OXIDOREDUCTASE CHAIN 5"/>
    <property type="match status" value="1"/>
</dbReference>
<keyword evidence="11 16" id="KW-0520">NAD</keyword>
<feature type="transmembrane region" description="Helical" evidence="16">
    <location>
        <begin position="370"/>
        <end position="390"/>
    </location>
</feature>
<evidence type="ECO:0000256" key="16">
    <source>
        <dbReference type="RuleBase" id="RU003404"/>
    </source>
</evidence>
<name>A0A125S9T4_CYCSN</name>
<feature type="transmembrane region" description="Helical" evidence="16">
    <location>
        <begin position="221"/>
        <end position="239"/>
    </location>
</feature>
<keyword evidence="5" id="KW-0679">Respiratory chain</keyword>
<dbReference type="InterPro" id="IPR001516">
    <property type="entry name" value="Proton_antipo_N"/>
</dbReference>
<feature type="transmembrane region" description="Helical" evidence="16">
    <location>
        <begin position="12"/>
        <end position="37"/>
    </location>
</feature>
<dbReference type="EMBL" id="KU097333">
    <property type="protein sequence ID" value="AME17930.1"/>
    <property type="molecule type" value="Genomic_DNA"/>
</dbReference>
<dbReference type="InterPro" id="IPR003945">
    <property type="entry name" value="NU5C-like"/>
</dbReference>
<protein>
    <recommendedName>
        <fullName evidence="3 16">NADH-ubiquinone oxidoreductase chain 5</fullName>
        <ecNumber evidence="2 16">7.1.1.2</ecNumber>
    </recommendedName>
</protein>
<feature type="transmembrane region" description="Helical" evidence="16">
    <location>
        <begin position="251"/>
        <end position="270"/>
    </location>
</feature>
<feature type="transmembrane region" description="Helical" evidence="16">
    <location>
        <begin position="155"/>
        <end position="173"/>
    </location>
</feature>
<keyword evidence="13 16" id="KW-0496">Mitochondrion</keyword>
<evidence type="ECO:0000259" key="18">
    <source>
        <dbReference type="Pfam" id="PF00662"/>
    </source>
</evidence>
<evidence type="ECO:0000256" key="4">
    <source>
        <dbReference type="ARBA" id="ARBA00022448"/>
    </source>
</evidence>
<dbReference type="EC" id="7.1.1.2" evidence="2 16"/>
<evidence type="ECO:0000256" key="3">
    <source>
        <dbReference type="ARBA" id="ARBA00021096"/>
    </source>
</evidence>
<feature type="transmembrane region" description="Helical" evidence="16">
    <location>
        <begin position="277"/>
        <end position="303"/>
    </location>
</feature>
<comment type="function">
    <text evidence="16">Core subunit of the mitochondrial membrane respiratory chain NADH dehydrogenase (Complex I) which catalyzes electron transfer from NADH through the respiratory chain, using ubiquinone as an electron acceptor. Essential for the catalytic activity and assembly of complex I.</text>
</comment>
<dbReference type="AlphaFoldDB" id="A0A125S9T4"/>
<evidence type="ECO:0000256" key="12">
    <source>
        <dbReference type="ARBA" id="ARBA00023075"/>
    </source>
</evidence>
<keyword evidence="4 16" id="KW-0813">Transport</keyword>
<feature type="transmembrane region" description="Helical" evidence="16">
    <location>
        <begin position="425"/>
        <end position="447"/>
    </location>
</feature>
<evidence type="ECO:0000256" key="7">
    <source>
        <dbReference type="ARBA" id="ARBA00022792"/>
    </source>
</evidence>